<dbReference type="Pfam" id="PF07244">
    <property type="entry name" value="POTRA"/>
    <property type="match status" value="4"/>
</dbReference>
<dbReference type="Pfam" id="PF01103">
    <property type="entry name" value="Omp85"/>
    <property type="match status" value="1"/>
</dbReference>
<keyword evidence="7 8" id="KW-0998">Cell outer membrane</keyword>
<dbReference type="HAMAP" id="MF_01430">
    <property type="entry name" value="OM_assembly_BamA"/>
    <property type="match status" value="1"/>
</dbReference>
<dbReference type="PANTHER" id="PTHR12815:SF23">
    <property type="entry name" value="OUTER MEMBRANE PROTEIN ASSEMBLY FACTOR BAMA"/>
    <property type="match status" value="1"/>
</dbReference>
<dbReference type="Gene3D" id="2.40.160.50">
    <property type="entry name" value="membrane protein fhac: a member of the omp85/tpsb transporter family"/>
    <property type="match status" value="1"/>
</dbReference>
<feature type="domain" description="POTRA" evidence="10">
    <location>
        <begin position="175"/>
        <end position="263"/>
    </location>
</feature>
<comment type="subcellular location">
    <subcellularLocation>
        <location evidence="8">Cell outer membrane</location>
    </subcellularLocation>
    <subcellularLocation>
        <location evidence="1">Membrane</location>
    </subcellularLocation>
</comment>
<dbReference type="NCBIfam" id="TIGR03303">
    <property type="entry name" value="OM_YaeT"/>
    <property type="match status" value="1"/>
</dbReference>
<dbReference type="InterPro" id="IPR039910">
    <property type="entry name" value="D15-like"/>
</dbReference>
<comment type="subunit">
    <text evidence="8">Part of the Bam complex.</text>
</comment>
<evidence type="ECO:0000259" key="10">
    <source>
        <dbReference type="PROSITE" id="PS51779"/>
    </source>
</evidence>
<evidence type="ECO:0000256" key="9">
    <source>
        <dbReference type="NCBIfam" id="TIGR03303"/>
    </source>
</evidence>
<sequence precursor="true">MKHIVVSIVLFSVSWFTSANSQNFKVQDIQITGLQRVALGAALTNVPFSVGDQVSEYVISQSIKALFKSGYFSDVKVFRNGDTVIYLVTERPTISEIEFEGNSDIKDEQLQSSLDDSNIRIGESLDRTIISNIETGLTDFYHSVGKYNATVEAKITYLPRNRVRLNFDFEEGDAAKIKQINIVGNKVFTDEELLTKIESKFNLDWWQFTSNDRYQKQALQGDIEIIRDHYLARGYLKFDIESTQVSVDPNKEAVYITFNVDEDEPYTVTGFEFIGDLLGQEEFLTKIVPIQVNELYDGDVITYTEEMITRYLSRFGYANAKVQTIPDLNEETKEVALTISVDPGKRVYVKRITFEGNFGTSDEVLRRELRQFEGSTLSNDLLEASKSYLQRLKYIETVDFIVNEIPGVDDGVNVVFKIKEQPSGSFQAGISYGDYTGLAFNAAIQQDNFLGMGNQIGLSVNTWTAQQTISLNYTDNYFTDDGVSLGGQISFSNYDASKVNLVSYSQKKVVVGPTLSWPVMENNRINVGLYYNNLELSQLQPYDQIKTFSDSFLDPNNPDAKFKFENVEASLGWSRSTLNRGVFPSDGSSQYLGMKASIPGSDVQYYKINFDSKFYFPLSQSHKWTFLTRLEMNYGNGYGKLDGNDQTLPFWENMQQRSTDLRGFESNTIGPKGIIRTKSRVAGGPDAFGGTSTVVLGDDFDTIATTYRATGGNASFFGGLELITPTPFLSDEFSNSVRTSFFVDAGNVWDTEFDLDNYSNLSDSQQNVLTDYSDPGTYRSSAGMSIQWLSPMGPMVFTWSKPIKQYDGDEHEFFSFNIGTTF</sequence>
<evidence type="ECO:0000256" key="7">
    <source>
        <dbReference type="ARBA" id="ARBA00023237"/>
    </source>
</evidence>
<dbReference type="GO" id="GO:1990063">
    <property type="term" value="C:Bam protein complex"/>
    <property type="evidence" value="ECO:0007669"/>
    <property type="project" value="TreeGrafter"/>
</dbReference>
<evidence type="ECO:0000256" key="3">
    <source>
        <dbReference type="ARBA" id="ARBA00022692"/>
    </source>
</evidence>
<dbReference type="OrthoDB" id="9803054at2"/>
<feature type="domain" description="POTRA" evidence="10">
    <location>
        <begin position="24"/>
        <end position="91"/>
    </location>
</feature>
<keyword evidence="6 8" id="KW-0472">Membrane</keyword>
<name>A0A2S7UWM4_9GAMM</name>
<proteinExistence type="inferred from homology"/>
<accession>A0A2S7UWM4</accession>
<dbReference type="GO" id="GO:0043165">
    <property type="term" value="P:Gram-negative-bacterium-type cell outer membrane assembly"/>
    <property type="evidence" value="ECO:0007669"/>
    <property type="project" value="UniProtKB-UniRule"/>
</dbReference>
<evidence type="ECO:0000256" key="2">
    <source>
        <dbReference type="ARBA" id="ARBA00022452"/>
    </source>
</evidence>
<dbReference type="InterPro" id="IPR034746">
    <property type="entry name" value="POTRA"/>
</dbReference>
<dbReference type="GO" id="GO:0051205">
    <property type="term" value="P:protein insertion into membrane"/>
    <property type="evidence" value="ECO:0007669"/>
    <property type="project" value="UniProtKB-UniRule"/>
</dbReference>
<organism evidence="11 12">
    <name type="scientific">Psychrosphaera saromensis</name>
    <dbReference type="NCBI Taxonomy" id="716813"/>
    <lineage>
        <taxon>Bacteria</taxon>
        <taxon>Pseudomonadati</taxon>
        <taxon>Pseudomonadota</taxon>
        <taxon>Gammaproteobacteria</taxon>
        <taxon>Alteromonadales</taxon>
        <taxon>Pseudoalteromonadaceae</taxon>
        <taxon>Psychrosphaera</taxon>
    </lineage>
</organism>
<feature type="domain" description="POTRA" evidence="10">
    <location>
        <begin position="266"/>
        <end position="344"/>
    </location>
</feature>
<reference evidence="11 12" key="1">
    <citation type="submission" date="2016-12" db="EMBL/GenBank/DDBJ databases">
        <title>Diversity of luminous bacteria.</title>
        <authorList>
            <person name="Yoshizawa S."/>
            <person name="Kogure K."/>
        </authorList>
    </citation>
    <scope>NUCLEOTIDE SEQUENCE [LARGE SCALE GENOMIC DNA]</scope>
    <source>
        <strain evidence="11 12">SA4-48</strain>
    </source>
</reference>
<dbReference type="PANTHER" id="PTHR12815">
    <property type="entry name" value="SORTING AND ASSEMBLY MACHINERY SAMM50 PROTEIN FAMILY MEMBER"/>
    <property type="match status" value="1"/>
</dbReference>
<evidence type="ECO:0000256" key="8">
    <source>
        <dbReference type="HAMAP-Rule" id="MF_01430"/>
    </source>
</evidence>
<dbReference type="EMBL" id="MSCH01000003">
    <property type="protein sequence ID" value="PQJ53671.1"/>
    <property type="molecule type" value="Genomic_DNA"/>
</dbReference>
<dbReference type="Gene3D" id="3.10.20.310">
    <property type="entry name" value="membrane protein fhac"/>
    <property type="match status" value="5"/>
</dbReference>
<keyword evidence="5 8" id="KW-0677">Repeat</keyword>
<dbReference type="PROSITE" id="PS51779">
    <property type="entry name" value="POTRA"/>
    <property type="match status" value="5"/>
</dbReference>
<comment type="caution">
    <text evidence="11">The sequence shown here is derived from an EMBL/GenBank/DDBJ whole genome shotgun (WGS) entry which is preliminary data.</text>
</comment>
<feature type="domain" description="POTRA" evidence="10">
    <location>
        <begin position="92"/>
        <end position="172"/>
    </location>
</feature>
<evidence type="ECO:0000256" key="5">
    <source>
        <dbReference type="ARBA" id="ARBA00022737"/>
    </source>
</evidence>
<evidence type="ECO:0000256" key="1">
    <source>
        <dbReference type="ARBA" id="ARBA00004370"/>
    </source>
</evidence>
<keyword evidence="4 8" id="KW-0732">Signal</keyword>
<feature type="domain" description="POTRA" evidence="10">
    <location>
        <begin position="347"/>
        <end position="421"/>
    </location>
</feature>
<dbReference type="Proteomes" id="UP000239007">
    <property type="component" value="Unassembled WGS sequence"/>
</dbReference>
<dbReference type="AlphaFoldDB" id="A0A2S7UWM4"/>
<dbReference type="InterPro" id="IPR010827">
    <property type="entry name" value="BamA/TamA_POTRA"/>
</dbReference>
<dbReference type="InterPro" id="IPR023707">
    <property type="entry name" value="OM_assembly_BamA"/>
</dbReference>
<protein>
    <recommendedName>
        <fullName evidence="8 9">Outer membrane protein assembly factor BamA</fullName>
    </recommendedName>
</protein>
<evidence type="ECO:0000313" key="11">
    <source>
        <dbReference type="EMBL" id="PQJ53671.1"/>
    </source>
</evidence>
<feature type="chain" id="PRO_5015792444" description="Outer membrane protein assembly factor BamA" evidence="8">
    <location>
        <begin position="22"/>
        <end position="822"/>
    </location>
</feature>
<keyword evidence="2 8" id="KW-1134">Transmembrane beta strand</keyword>
<dbReference type="InterPro" id="IPR000184">
    <property type="entry name" value="Bac_surfAg_D15"/>
</dbReference>
<dbReference type="RefSeq" id="WP_105052162.1">
    <property type="nucleotide sequence ID" value="NZ_BMYG01000002.1"/>
</dbReference>
<dbReference type="PIRSF" id="PIRSF006076">
    <property type="entry name" value="OM_assembly_OMP85"/>
    <property type="match status" value="1"/>
</dbReference>
<keyword evidence="12" id="KW-1185">Reference proteome</keyword>
<keyword evidence="3 8" id="KW-0812">Transmembrane</keyword>
<comment type="similarity">
    <text evidence="8">Belongs to the BamA family.</text>
</comment>
<gene>
    <name evidence="8" type="primary">bamA</name>
    <name evidence="11" type="ORF">BTO11_08320</name>
</gene>
<feature type="signal peptide" evidence="8">
    <location>
        <begin position="1"/>
        <end position="21"/>
    </location>
</feature>
<evidence type="ECO:0000313" key="12">
    <source>
        <dbReference type="Proteomes" id="UP000239007"/>
    </source>
</evidence>
<evidence type="ECO:0000256" key="6">
    <source>
        <dbReference type="ARBA" id="ARBA00023136"/>
    </source>
</evidence>
<comment type="function">
    <text evidence="8">Part of the outer membrane protein assembly complex, which is involved in assembly and insertion of beta-barrel proteins into the outer membrane.</text>
</comment>
<evidence type="ECO:0000256" key="4">
    <source>
        <dbReference type="ARBA" id="ARBA00022729"/>
    </source>
</evidence>